<evidence type="ECO:0000313" key="1">
    <source>
        <dbReference type="EMBL" id="SUM66884.1"/>
    </source>
</evidence>
<evidence type="ECO:0000313" key="2">
    <source>
        <dbReference type="Proteomes" id="UP000255425"/>
    </source>
</evidence>
<sequence length="93" mass="11203">MAYQSEYALENELLRQLDGLGYERVNVHNVEQLHDNFRQIINERHMDKLEGRPLTDREFERLIQILTVSLSLIVRCNYVINMSFKEMMIRLFT</sequence>
<reference evidence="1 2" key="1">
    <citation type="submission" date="2018-06" db="EMBL/GenBank/DDBJ databases">
        <authorList>
            <consortium name="Pathogen Informatics"/>
            <person name="Doyle S."/>
        </authorList>
    </citation>
    <scope>NUCLEOTIDE SEQUENCE [LARGE SCALE GENOMIC DNA]</scope>
    <source>
        <strain evidence="1 2">NCTC11807</strain>
    </source>
</reference>
<name>A0A380GW44_9STAP</name>
<dbReference type="GO" id="GO:0009035">
    <property type="term" value="F:type I site-specific deoxyribonuclease activity"/>
    <property type="evidence" value="ECO:0007669"/>
    <property type="project" value="UniProtKB-EC"/>
</dbReference>
<keyword evidence="1" id="KW-0378">Hydrolase</keyword>
<dbReference type="Proteomes" id="UP000255425">
    <property type="component" value="Unassembled WGS sequence"/>
</dbReference>
<protein>
    <submittedName>
        <fullName evidence="1">Type I restriction enzyme restriction chain</fullName>
        <ecNumber evidence="1">3.1.21.3</ecNumber>
    </submittedName>
</protein>
<gene>
    <name evidence="1" type="primary">hsdR_1</name>
    <name evidence="1" type="ORF">NCTC11807_00047</name>
</gene>
<accession>A0A380GW44</accession>
<dbReference type="AlphaFoldDB" id="A0A380GW44"/>
<organism evidence="1 2">
    <name type="scientific">Staphylococcus saccharolyticus</name>
    <dbReference type="NCBI Taxonomy" id="33028"/>
    <lineage>
        <taxon>Bacteria</taxon>
        <taxon>Bacillati</taxon>
        <taxon>Bacillota</taxon>
        <taxon>Bacilli</taxon>
        <taxon>Bacillales</taxon>
        <taxon>Staphylococcaceae</taxon>
        <taxon>Staphylococcus</taxon>
    </lineage>
</organism>
<proteinExistence type="predicted"/>
<keyword evidence="2" id="KW-1185">Reference proteome</keyword>
<dbReference type="EMBL" id="UHDZ01000001">
    <property type="protein sequence ID" value="SUM66884.1"/>
    <property type="molecule type" value="Genomic_DNA"/>
</dbReference>
<dbReference type="EC" id="3.1.21.3" evidence="1"/>